<feature type="region of interest" description="Disordered" evidence="1">
    <location>
        <begin position="1"/>
        <end position="92"/>
    </location>
</feature>
<dbReference type="AlphaFoldDB" id="A0A1I8C1Q2"/>
<dbReference type="WBParaSite" id="MhA1_Contig88.frz3.gene27">
    <property type="protein sequence ID" value="MhA1_Contig88.frz3.gene27"/>
    <property type="gene ID" value="MhA1_Contig88.frz3.gene27"/>
</dbReference>
<organism evidence="2 3">
    <name type="scientific">Meloidogyne hapla</name>
    <name type="common">Root-knot nematode worm</name>
    <dbReference type="NCBI Taxonomy" id="6305"/>
    <lineage>
        <taxon>Eukaryota</taxon>
        <taxon>Metazoa</taxon>
        <taxon>Ecdysozoa</taxon>
        <taxon>Nematoda</taxon>
        <taxon>Chromadorea</taxon>
        <taxon>Rhabditida</taxon>
        <taxon>Tylenchina</taxon>
        <taxon>Tylenchomorpha</taxon>
        <taxon>Tylenchoidea</taxon>
        <taxon>Meloidogynidae</taxon>
        <taxon>Meloidogyninae</taxon>
        <taxon>Meloidogyne</taxon>
    </lineage>
</organism>
<evidence type="ECO:0000313" key="2">
    <source>
        <dbReference type="Proteomes" id="UP000095281"/>
    </source>
</evidence>
<protein>
    <submittedName>
        <fullName evidence="3">Uncharacterized protein</fullName>
    </submittedName>
</protein>
<feature type="compositionally biased region" description="Basic and acidic residues" evidence="1">
    <location>
        <begin position="1"/>
        <end position="10"/>
    </location>
</feature>
<reference evidence="3" key="1">
    <citation type="submission" date="2016-11" db="UniProtKB">
        <authorList>
            <consortium name="WormBaseParasite"/>
        </authorList>
    </citation>
    <scope>IDENTIFICATION</scope>
</reference>
<evidence type="ECO:0000256" key="1">
    <source>
        <dbReference type="SAM" id="MobiDB-lite"/>
    </source>
</evidence>
<feature type="compositionally biased region" description="Polar residues" evidence="1">
    <location>
        <begin position="71"/>
        <end position="92"/>
    </location>
</feature>
<evidence type="ECO:0000313" key="3">
    <source>
        <dbReference type="WBParaSite" id="MhA1_Contig88.frz3.gene27"/>
    </source>
</evidence>
<keyword evidence="2" id="KW-1185">Reference proteome</keyword>
<dbReference type="Proteomes" id="UP000095281">
    <property type="component" value="Unplaced"/>
</dbReference>
<sequence length="92" mass="10435">MRNKESHQRQYDSGIGGTSGSPKHQAVQGSSYGDQHLQFQQQTTGIYNPQPDYGRQQSTGWDPTYAVHQDQGVNQQYSDYHSGQTLNQTRNF</sequence>
<accession>A0A1I8C1Q2</accession>
<name>A0A1I8C1Q2_MELHA</name>
<feature type="compositionally biased region" description="Polar residues" evidence="1">
    <location>
        <begin position="27"/>
        <end position="47"/>
    </location>
</feature>
<proteinExistence type="predicted"/>